<dbReference type="STRING" id="931277.C448_03975"/>
<dbReference type="EMBL" id="AOMC01000055">
    <property type="protein sequence ID" value="EMA48222.1"/>
    <property type="molecule type" value="Genomic_DNA"/>
</dbReference>
<dbReference type="eggNOG" id="ENOG502N58U">
    <property type="taxonomic scope" value="Archaea"/>
</dbReference>
<evidence type="ECO:0000313" key="1">
    <source>
        <dbReference type="EMBL" id="EMA48222.1"/>
    </source>
</evidence>
<feature type="non-terminal residue" evidence="1">
    <location>
        <position position="64"/>
    </location>
</feature>
<proteinExistence type="predicted"/>
<name>M0MR69_HALMO</name>
<evidence type="ECO:0000313" key="2">
    <source>
        <dbReference type="Proteomes" id="UP000011568"/>
    </source>
</evidence>
<dbReference type="AlphaFoldDB" id="M0MR69"/>
<organism evidence="1 2">
    <name type="scientific">Halococcus morrhuae DSM 1307</name>
    <dbReference type="NCBI Taxonomy" id="931277"/>
    <lineage>
        <taxon>Archaea</taxon>
        <taxon>Methanobacteriati</taxon>
        <taxon>Methanobacteriota</taxon>
        <taxon>Stenosarchaea group</taxon>
        <taxon>Halobacteria</taxon>
        <taxon>Halobacteriales</taxon>
        <taxon>Halococcaceae</taxon>
        <taxon>Halococcus</taxon>
    </lineage>
</organism>
<gene>
    <name evidence="1" type="ORF">C448_03975</name>
</gene>
<protein>
    <submittedName>
        <fullName evidence="1">Uncharacterized protein</fullName>
    </submittedName>
</protein>
<reference evidence="1 2" key="1">
    <citation type="journal article" date="2014" name="PLoS Genet.">
        <title>Phylogenetically driven sequencing of extremely halophilic archaea reveals strategies for static and dynamic osmo-response.</title>
        <authorList>
            <person name="Becker E.A."/>
            <person name="Seitzer P.M."/>
            <person name="Tritt A."/>
            <person name="Larsen D."/>
            <person name="Krusor M."/>
            <person name="Yao A.I."/>
            <person name="Wu D."/>
            <person name="Madern D."/>
            <person name="Eisen J.A."/>
            <person name="Darling A.E."/>
            <person name="Facciotti M.T."/>
        </authorList>
    </citation>
    <scope>NUCLEOTIDE SEQUENCE [LARGE SCALE GENOMIC DNA]</scope>
    <source>
        <strain evidence="1 2">DSM 1307</strain>
    </source>
</reference>
<dbReference type="Proteomes" id="UP000011568">
    <property type="component" value="Unassembled WGS sequence"/>
</dbReference>
<keyword evidence="2" id="KW-1185">Reference proteome</keyword>
<accession>M0MR69</accession>
<sequence length="64" mass="7044">MHAEINVRFELSIDDDKTIPLAVLAEFVTDQNVESVLLEELVESLDAARVEALCGEKYAHGNGD</sequence>
<comment type="caution">
    <text evidence="1">The sequence shown here is derived from an EMBL/GenBank/DDBJ whole genome shotgun (WGS) entry which is preliminary data.</text>
</comment>